<accession>A0AC35FUR5</accession>
<sequence length="379" mass="43524">MPKLNNDIVLEIIEKTIKDNSNETNKLQMEMFKFGLIGKQNLLVLMQFFEKAVECNIDKDCFIAKIRKSSLIIGPCASIYLLSLMKKIGQSIKSLTIQDEPGCTKPIIDAICEAKRLEKLDLEDLAGASSFQRIIKECSKSLKKVTICLNKDIPHIGDVDGLCLNELLIETDLNNNLNNFLNQKCCRTKSLVFDLYQFLQTSSFTWEHLIQSFSRIQNRTLESVKEFKLLLEIDEYAEEIRLSEFIKNVAETFPNLELLNIEKQIPTQLQNRYNALDYYNLLYGQFNSFLHNFKANILWTVSQRCQQGSLQASKQNIISQSPEFTVTKEDDVHITLLCCNQISELKELTFKVHIVANSSSLNSNEETLLAEMNNFDFVD</sequence>
<organism evidence="1 2">
    <name type="scientific">Panagrolaimus sp. PS1159</name>
    <dbReference type="NCBI Taxonomy" id="55785"/>
    <lineage>
        <taxon>Eukaryota</taxon>
        <taxon>Metazoa</taxon>
        <taxon>Ecdysozoa</taxon>
        <taxon>Nematoda</taxon>
        <taxon>Chromadorea</taxon>
        <taxon>Rhabditida</taxon>
        <taxon>Tylenchina</taxon>
        <taxon>Panagrolaimomorpha</taxon>
        <taxon>Panagrolaimoidea</taxon>
        <taxon>Panagrolaimidae</taxon>
        <taxon>Panagrolaimus</taxon>
    </lineage>
</organism>
<reference evidence="2" key="1">
    <citation type="submission" date="2022-11" db="UniProtKB">
        <authorList>
            <consortium name="WormBaseParasite"/>
        </authorList>
    </citation>
    <scope>IDENTIFICATION</scope>
</reference>
<dbReference type="WBParaSite" id="PS1159_v2.g2062.t1">
    <property type="protein sequence ID" value="PS1159_v2.g2062.t1"/>
    <property type="gene ID" value="PS1159_v2.g2062"/>
</dbReference>
<name>A0AC35FUR5_9BILA</name>
<proteinExistence type="predicted"/>
<protein>
    <submittedName>
        <fullName evidence="2">Uncharacterized protein</fullName>
    </submittedName>
</protein>
<dbReference type="Proteomes" id="UP000887580">
    <property type="component" value="Unplaced"/>
</dbReference>
<evidence type="ECO:0000313" key="1">
    <source>
        <dbReference type="Proteomes" id="UP000887580"/>
    </source>
</evidence>
<evidence type="ECO:0000313" key="2">
    <source>
        <dbReference type="WBParaSite" id="PS1159_v2.g2062.t1"/>
    </source>
</evidence>